<dbReference type="Proteomes" id="UP000800041">
    <property type="component" value="Unassembled WGS sequence"/>
</dbReference>
<dbReference type="AlphaFoldDB" id="A0A6G1GWI0"/>
<keyword evidence="3" id="KW-1185">Reference proteome</keyword>
<feature type="compositionally biased region" description="Basic and acidic residues" evidence="1">
    <location>
        <begin position="187"/>
        <end position="211"/>
    </location>
</feature>
<feature type="compositionally biased region" description="Polar residues" evidence="1">
    <location>
        <begin position="68"/>
        <end position="80"/>
    </location>
</feature>
<proteinExistence type="predicted"/>
<gene>
    <name evidence="2" type="ORF">K402DRAFT_394867</name>
</gene>
<accession>A0A6G1GWI0</accession>
<sequence length="332" mass="37618">MDTIRSIQRTLNRLLPFASPNTPLYQDIIHALVLCAALYYAPRFFEARTQQQLAEPEAPEDNHDLVNGTDSAPRFQNNEAEQPADNPQEAIPIPEEFPANHHGLPQPNGNNQVFIPPEPEAGPANQDAPVRPRQTAASRTNVGKKKAASIARRDQMRAYNEFQRVQGDEQRARAAAEAEERAEELEAERRRRDVVEQAARKREEKERAERKARMERERELEYAMARDALKAVREALRERGMADLEAIARAVKREFEGREWLARLVRAEGMLGLYEGVLTMCTAGGWVVRLDRKRMDEVYQRAADWGGGSETKIEYEDLGVILGDVLSSHAKA</sequence>
<dbReference type="EMBL" id="ML977163">
    <property type="protein sequence ID" value="KAF1985164.1"/>
    <property type="molecule type" value="Genomic_DNA"/>
</dbReference>
<evidence type="ECO:0000313" key="2">
    <source>
        <dbReference type="EMBL" id="KAF1985164.1"/>
    </source>
</evidence>
<evidence type="ECO:0000313" key="3">
    <source>
        <dbReference type="Proteomes" id="UP000800041"/>
    </source>
</evidence>
<feature type="region of interest" description="Disordered" evidence="1">
    <location>
        <begin position="51"/>
        <end position="211"/>
    </location>
</feature>
<evidence type="ECO:0000256" key="1">
    <source>
        <dbReference type="SAM" id="MobiDB-lite"/>
    </source>
</evidence>
<feature type="compositionally biased region" description="Basic and acidic residues" evidence="1">
    <location>
        <begin position="166"/>
        <end position="179"/>
    </location>
</feature>
<dbReference type="OrthoDB" id="5397628at2759"/>
<protein>
    <submittedName>
        <fullName evidence="2">Uncharacterized protein</fullName>
    </submittedName>
</protein>
<reference evidence="2" key="1">
    <citation type="journal article" date="2020" name="Stud. Mycol.">
        <title>101 Dothideomycetes genomes: a test case for predicting lifestyles and emergence of pathogens.</title>
        <authorList>
            <person name="Haridas S."/>
            <person name="Albert R."/>
            <person name="Binder M."/>
            <person name="Bloem J."/>
            <person name="Labutti K."/>
            <person name="Salamov A."/>
            <person name="Andreopoulos B."/>
            <person name="Baker S."/>
            <person name="Barry K."/>
            <person name="Bills G."/>
            <person name="Bluhm B."/>
            <person name="Cannon C."/>
            <person name="Castanera R."/>
            <person name="Culley D."/>
            <person name="Daum C."/>
            <person name="Ezra D."/>
            <person name="Gonzalez J."/>
            <person name="Henrissat B."/>
            <person name="Kuo A."/>
            <person name="Liang C."/>
            <person name="Lipzen A."/>
            <person name="Lutzoni F."/>
            <person name="Magnuson J."/>
            <person name="Mondo S."/>
            <person name="Nolan M."/>
            <person name="Ohm R."/>
            <person name="Pangilinan J."/>
            <person name="Park H.-J."/>
            <person name="Ramirez L."/>
            <person name="Alfaro M."/>
            <person name="Sun H."/>
            <person name="Tritt A."/>
            <person name="Yoshinaga Y."/>
            <person name="Zwiers L.-H."/>
            <person name="Turgeon B."/>
            <person name="Goodwin S."/>
            <person name="Spatafora J."/>
            <person name="Crous P."/>
            <person name="Grigoriev I."/>
        </authorList>
    </citation>
    <scope>NUCLEOTIDE SEQUENCE</scope>
    <source>
        <strain evidence="2">CBS 113979</strain>
    </source>
</reference>
<name>A0A6G1GWI0_9PEZI</name>
<organism evidence="2 3">
    <name type="scientific">Aulographum hederae CBS 113979</name>
    <dbReference type="NCBI Taxonomy" id="1176131"/>
    <lineage>
        <taxon>Eukaryota</taxon>
        <taxon>Fungi</taxon>
        <taxon>Dikarya</taxon>
        <taxon>Ascomycota</taxon>
        <taxon>Pezizomycotina</taxon>
        <taxon>Dothideomycetes</taxon>
        <taxon>Pleosporomycetidae</taxon>
        <taxon>Aulographales</taxon>
        <taxon>Aulographaceae</taxon>
    </lineage>
</organism>